<evidence type="ECO:0000313" key="3">
    <source>
        <dbReference type="Proteomes" id="UP000319731"/>
    </source>
</evidence>
<accession>A0A507CAA6</accession>
<feature type="compositionally biased region" description="Low complexity" evidence="1">
    <location>
        <begin position="900"/>
        <end position="913"/>
    </location>
</feature>
<dbReference type="InterPro" id="IPR049150">
    <property type="entry name" value="EFR3_HEAT-like_rpt"/>
</dbReference>
<dbReference type="STRING" id="1806994.A0A507CAA6"/>
<dbReference type="GeneID" id="42003830"/>
<dbReference type="InterPro" id="IPR051851">
    <property type="entry name" value="EFR3_Homologs"/>
</dbReference>
<dbReference type="Pfam" id="PF21072">
    <property type="entry name" value="EFR3"/>
    <property type="match status" value="1"/>
</dbReference>
<feature type="region of interest" description="Disordered" evidence="1">
    <location>
        <begin position="212"/>
        <end position="245"/>
    </location>
</feature>
<evidence type="ECO:0008006" key="4">
    <source>
        <dbReference type="Google" id="ProtNLM"/>
    </source>
</evidence>
<dbReference type="InterPro" id="IPR016024">
    <property type="entry name" value="ARM-type_fold"/>
</dbReference>
<dbReference type="AlphaFoldDB" id="A0A507CAA6"/>
<organism evidence="2 3">
    <name type="scientific">Synchytrium microbalum</name>
    <dbReference type="NCBI Taxonomy" id="1806994"/>
    <lineage>
        <taxon>Eukaryota</taxon>
        <taxon>Fungi</taxon>
        <taxon>Fungi incertae sedis</taxon>
        <taxon>Chytridiomycota</taxon>
        <taxon>Chytridiomycota incertae sedis</taxon>
        <taxon>Chytridiomycetes</taxon>
        <taxon>Synchytriales</taxon>
        <taxon>Synchytriaceae</taxon>
        <taxon>Synchytrium</taxon>
    </lineage>
</organism>
<feature type="compositionally biased region" description="Low complexity" evidence="1">
    <location>
        <begin position="875"/>
        <end position="888"/>
    </location>
</feature>
<dbReference type="GO" id="GO:0005886">
    <property type="term" value="C:plasma membrane"/>
    <property type="evidence" value="ECO:0007669"/>
    <property type="project" value="TreeGrafter"/>
</dbReference>
<dbReference type="Proteomes" id="UP000319731">
    <property type="component" value="Unassembled WGS sequence"/>
</dbReference>
<dbReference type="EMBL" id="QEAO01000011">
    <property type="protein sequence ID" value="TPX34914.1"/>
    <property type="molecule type" value="Genomic_DNA"/>
</dbReference>
<feature type="compositionally biased region" description="Polar residues" evidence="1">
    <location>
        <begin position="848"/>
        <end position="873"/>
    </location>
</feature>
<protein>
    <recommendedName>
        <fullName evidence="4">Protein EFR3</fullName>
    </recommendedName>
</protein>
<dbReference type="GO" id="GO:0072659">
    <property type="term" value="P:protein localization to plasma membrane"/>
    <property type="evidence" value="ECO:0007669"/>
    <property type="project" value="TreeGrafter"/>
</dbReference>
<gene>
    <name evidence="2" type="ORF">SmJEL517_g02605</name>
</gene>
<feature type="region of interest" description="Disordered" evidence="1">
    <location>
        <begin position="783"/>
        <end position="931"/>
    </location>
</feature>
<evidence type="ECO:0000256" key="1">
    <source>
        <dbReference type="SAM" id="MobiDB-lite"/>
    </source>
</evidence>
<reference evidence="2 3" key="1">
    <citation type="journal article" date="2019" name="Sci. Rep.">
        <title>Comparative genomics of chytrid fungi reveal insights into the obligate biotrophic and pathogenic lifestyle of Synchytrium endobioticum.</title>
        <authorList>
            <person name="van de Vossenberg B.T.L.H."/>
            <person name="Warris S."/>
            <person name="Nguyen H.D.T."/>
            <person name="van Gent-Pelzer M.P.E."/>
            <person name="Joly D.L."/>
            <person name="van de Geest H.C."/>
            <person name="Bonants P.J.M."/>
            <person name="Smith D.S."/>
            <person name="Levesque C.A."/>
            <person name="van der Lee T.A.J."/>
        </authorList>
    </citation>
    <scope>NUCLEOTIDE SEQUENCE [LARGE SCALE GENOMIC DNA]</scope>
    <source>
        <strain evidence="2 3">JEL517</strain>
    </source>
</reference>
<dbReference type="PANTHER" id="PTHR12444">
    <property type="entry name" value="PROTEIN EFR3 HOMOLOG CMP44E"/>
    <property type="match status" value="1"/>
</dbReference>
<sequence length="990" mass="107040">MNSSDCLDSSLWCGSWFNHVVIVNAVYPNQPGQEGPQSSNLSKLIFYASSKPQKLAKIGTYLEKRLRLDLRRYRVGYVRVTLQILSALIDQCHQHLNLFAKSVLRIVLEILGNPDPDLIVSSTSVFVLFSRYHDHTASADIELNDIYSHLVDKFCALATYLTSDHLIEHKMHLAGLKGIHSMVASDTFLSGSRAEQYAEKIIPSAMSNVYDPTESGEMSAVSPNSPGRTIPPSPGLGGPSPAAKRASITDDLITDSELEHIADDTLRDLFAKSNVASIKFLLPPVFQYLDEHEKWPSSVFVIHIIHVITNAVQPQHRYVPMQNMLERLQNQSATSSPEIQTSIVRSLTYLISAGGGSIGMTILELVEVLVGQLLSTTGTSHSTSSTHKADAEATLEQALIESVGSLATQVQYPDQVNEILAFLINRLKLELPTPLLPASGASPAGSSDVPITPVSNRQTAESLTIDSKTITSRKILLRCLQMVVHVRFAHVQAVSRDGGGGDASSQLSVRRLVPNVVRNPVDYVLIRPTLRLVNDGDVDIRLFAAEFLCSLFGLETVEASIGLSTTNSPKFLTDFNKAIYEYSLSSHNLPVDYIAISNLTCSSFKRFGAEHIIKAIPVLYKVQSTAYESKILSPSSQRSLGNIFIDALLTASDILGNLEIREYVVQLRSERMEAGQIQVGLDAGLEVAVTGSRKSFQDIENGLNLSPLTLLVAESTLNGILIRDNQIRKVGGVVEKLAVEYVPEDSDSLEPDKSVAGKNAKNRASVLGISSRTSGSTVTVVGAGARKAPSTNDSSEDDVGSPPIRVDDLKEALATPSSGARSELAELDISSMPMGETEDATAREVRQLLSSLQGTFESVSSKRSSRQLASVSESGDVNGNGMNGVNQVFRSRSLKYQKKSTSTATTSQNNTNSGVSSLSTPALDEPANASTATKQALIINSQPRPPVGVPEMADMLHLRKTPDFLSTRYIKNAASASSLRLREPSVGGFT</sequence>
<dbReference type="SUPFAM" id="SSF48371">
    <property type="entry name" value="ARM repeat"/>
    <property type="match status" value="1"/>
</dbReference>
<dbReference type="RefSeq" id="XP_031025552.1">
    <property type="nucleotide sequence ID" value="XM_031168533.1"/>
</dbReference>
<keyword evidence="3" id="KW-1185">Reference proteome</keyword>
<name>A0A507CAA6_9FUNG</name>
<evidence type="ECO:0000313" key="2">
    <source>
        <dbReference type="EMBL" id="TPX34914.1"/>
    </source>
</evidence>
<proteinExistence type="predicted"/>
<comment type="caution">
    <text evidence="2">The sequence shown here is derived from an EMBL/GenBank/DDBJ whole genome shotgun (WGS) entry which is preliminary data.</text>
</comment>
<dbReference type="OrthoDB" id="19232at2759"/>
<dbReference type="PANTHER" id="PTHR12444:SF8">
    <property type="entry name" value="PROTEIN EFR3 HOMOLOG CMP44E"/>
    <property type="match status" value="1"/>
</dbReference>